<feature type="transmembrane region" description="Helical" evidence="2">
    <location>
        <begin position="569"/>
        <end position="591"/>
    </location>
</feature>
<dbReference type="EMBL" id="WIGO01000457">
    <property type="protein sequence ID" value="KAF6811687.1"/>
    <property type="molecule type" value="Genomic_DNA"/>
</dbReference>
<sequence length="613" mass="68181">MLELHFMSNATNAPNATNITKHSIVPDYLVKRNVCDVMEPDTLADADVTGLGVVISFLVSITFSLSAIAAAYFCRWLPENRFGPIDKAFSKRIRSFIPCSSSPDSEQNEGSWKRERRIQAFNSFILAMSDQQLITGFALVITTTFMTFREDLSSGFSVYSFQIATRLGYFSCIVHFCTLSMLHEHFDRSKGMRNFRLGIVAGLLVLLIICMTISESVTFRFNRHVSVKCAMDNFLFINQEREGYTWFSDELVVTFNLVVLILVILLGYWGSFLELCFEGARTDYHYWPRKSLSLVFNKWEDAYERASPGMRKSLDTLEKNPLVTRKGFKSNFDYWALLAGIWVESMSTSLLWKIIWLLFYFAFGMGNFWNFYVDAGVKPPIDASFGQVVPLILVCLPFLSAWEAFSATSEEEETSPRNDEQSPGPSSGDEESAGHGSRASSSDVPGLPTDENHEDITLVEGSSSDRTAEENQSLASAVAESPTGSESAPTDPAPREPADNQQAESEPIESCSAQSPPDESAQETIEILQVANSLKISLRWFQVCTFVYSVGLIVWALMFASVIPGFGAFYVSIMACAIVTGFALFGAAAWFKALYDVTFGTLSGSDSDPLLPR</sequence>
<feature type="compositionally biased region" description="Polar residues" evidence="1">
    <location>
        <begin position="460"/>
        <end position="475"/>
    </location>
</feature>
<keyword evidence="2" id="KW-0472">Membrane</keyword>
<comment type="caution">
    <text evidence="3">The sequence shown here is derived from an EMBL/GenBank/DDBJ whole genome shotgun (WGS) entry which is preliminary data.</text>
</comment>
<evidence type="ECO:0000256" key="1">
    <source>
        <dbReference type="SAM" id="MobiDB-lite"/>
    </source>
</evidence>
<feature type="transmembrane region" description="Helical" evidence="2">
    <location>
        <begin position="48"/>
        <end position="73"/>
    </location>
</feature>
<evidence type="ECO:0008006" key="5">
    <source>
        <dbReference type="Google" id="ProtNLM"/>
    </source>
</evidence>
<reference evidence="3" key="1">
    <citation type="journal article" date="2020" name="Phytopathology">
        <title>Genome Sequence Resources of Colletotrichum truncatum, C. plurivorum, C. musicola, and C. sojae: Four Species Pathogenic to Soybean (Glycine max).</title>
        <authorList>
            <person name="Rogerio F."/>
            <person name="Boufleur T.R."/>
            <person name="Ciampi-Guillardi M."/>
            <person name="Sukno S.A."/>
            <person name="Thon M.R."/>
            <person name="Massola Junior N.S."/>
            <person name="Baroncelli R."/>
        </authorList>
    </citation>
    <scope>NUCLEOTIDE SEQUENCE</scope>
    <source>
        <strain evidence="3">LFN00145</strain>
    </source>
</reference>
<feature type="transmembrane region" description="Helical" evidence="2">
    <location>
        <begin position="540"/>
        <end position="563"/>
    </location>
</feature>
<organism evidence="3 4">
    <name type="scientific">Colletotrichum plurivorum</name>
    <dbReference type="NCBI Taxonomy" id="2175906"/>
    <lineage>
        <taxon>Eukaryota</taxon>
        <taxon>Fungi</taxon>
        <taxon>Dikarya</taxon>
        <taxon>Ascomycota</taxon>
        <taxon>Pezizomycotina</taxon>
        <taxon>Sordariomycetes</taxon>
        <taxon>Hypocreomycetidae</taxon>
        <taxon>Glomerellales</taxon>
        <taxon>Glomerellaceae</taxon>
        <taxon>Colletotrichum</taxon>
        <taxon>Colletotrichum orchidearum species complex</taxon>
    </lineage>
</organism>
<proteinExistence type="predicted"/>
<feature type="transmembrane region" description="Helical" evidence="2">
    <location>
        <begin position="163"/>
        <end position="182"/>
    </location>
</feature>
<protein>
    <recommendedName>
        <fullName evidence="5">Transmembrane protein</fullName>
    </recommendedName>
</protein>
<feature type="transmembrane region" description="Helical" evidence="2">
    <location>
        <begin position="194"/>
        <end position="214"/>
    </location>
</feature>
<dbReference type="InterPro" id="IPR053018">
    <property type="entry name" value="Elsinochrome_Biosynth-Asso"/>
</dbReference>
<keyword evidence="2" id="KW-0812">Transmembrane</keyword>
<name>A0A8H6JEX8_9PEZI</name>
<evidence type="ECO:0000313" key="3">
    <source>
        <dbReference type="EMBL" id="KAF6811687.1"/>
    </source>
</evidence>
<dbReference type="Proteomes" id="UP000654918">
    <property type="component" value="Unassembled WGS sequence"/>
</dbReference>
<feature type="transmembrane region" description="Helical" evidence="2">
    <location>
        <begin position="121"/>
        <end position="143"/>
    </location>
</feature>
<keyword evidence="2" id="KW-1133">Transmembrane helix</keyword>
<dbReference type="PANTHER" id="PTHR37577:SF1">
    <property type="entry name" value="INTEGRAL MEMBRANE PROTEIN"/>
    <property type="match status" value="1"/>
</dbReference>
<feature type="region of interest" description="Disordered" evidence="1">
    <location>
        <begin position="407"/>
        <end position="520"/>
    </location>
</feature>
<evidence type="ECO:0000313" key="4">
    <source>
        <dbReference type="Proteomes" id="UP000654918"/>
    </source>
</evidence>
<evidence type="ECO:0000256" key="2">
    <source>
        <dbReference type="SAM" id="Phobius"/>
    </source>
</evidence>
<dbReference type="PANTHER" id="PTHR37577">
    <property type="entry name" value="INTEGRAL MEMBRANE PROTEIN"/>
    <property type="match status" value="1"/>
</dbReference>
<accession>A0A8H6JEX8</accession>
<feature type="transmembrane region" description="Helical" evidence="2">
    <location>
        <begin position="383"/>
        <end position="402"/>
    </location>
</feature>
<gene>
    <name evidence="3" type="ORF">CPLU01_15065</name>
</gene>
<keyword evidence="4" id="KW-1185">Reference proteome</keyword>
<dbReference type="AlphaFoldDB" id="A0A8H6JEX8"/>
<feature type="transmembrane region" description="Helical" evidence="2">
    <location>
        <begin position="251"/>
        <end position="271"/>
    </location>
</feature>